<reference evidence="1" key="1">
    <citation type="submission" date="2018-04" db="EMBL/GenBank/DDBJ databases">
        <title>Whole genome sequencing of Hypsizygus marmoreus.</title>
        <authorList>
            <person name="Choi I.-G."/>
            <person name="Min B."/>
            <person name="Kim J.-G."/>
            <person name="Kim S."/>
            <person name="Oh Y.-L."/>
            <person name="Kong W.-S."/>
            <person name="Park H."/>
            <person name="Jeong J."/>
            <person name="Song E.-S."/>
        </authorList>
    </citation>
    <scope>NUCLEOTIDE SEQUENCE [LARGE SCALE GENOMIC DNA]</scope>
    <source>
        <strain evidence="1">51987-8</strain>
    </source>
</reference>
<dbReference type="AlphaFoldDB" id="A0A369K7Q2"/>
<evidence type="ECO:0000313" key="1">
    <source>
        <dbReference type="EMBL" id="RDB27853.1"/>
    </source>
</evidence>
<organism evidence="1 2">
    <name type="scientific">Hypsizygus marmoreus</name>
    <name type="common">White beech mushroom</name>
    <name type="synonym">Agaricus marmoreus</name>
    <dbReference type="NCBI Taxonomy" id="39966"/>
    <lineage>
        <taxon>Eukaryota</taxon>
        <taxon>Fungi</taxon>
        <taxon>Dikarya</taxon>
        <taxon>Basidiomycota</taxon>
        <taxon>Agaricomycotina</taxon>
        <taxon>Agaricomycetes</taxon>
        <taxon>Agaricomycetidae</taxon>
        <taxon>Agaricales</taxon>
        <taxon>Tricholomatineae</taxon>
        <taxon>Lyophyllaceae</taxon>
        <taxon>Hypsizygus</taxon>
    </lineage>
</organism>
<protein>
    <submittedName>
        <fullName evidence="1">Uncharacterized protein</fullName>
    </submittedName>
</protein>
<gene>
    <name evidence="1" type="ORF">Hypma_002309</name>
</gene>
<sequence>MNRALSVRRRPSPRWSFNTDLFKSPGPYRYALAVYITKKFRSLWNRNETVRFAISALVRGASDYKQSQWIAVLKMALSRSVGSCSVSIRSRKCRHTGRERRVVLWYVIGVGSRSCCPSHRRATLFHPTAFWDIFHLLLTLRVIQFKGKPNLWITKYI</sequence>
<proteinExistence type="predicted"/>
<keyword evidence="2" id="KW-1185">Reference proteome</keyword>
<dbReference type="InParanoid" id="A0A369K7Q2"/>
<dbReference type="Proteomes" id="UP000076154">
    <property type="component" value="Unassembled WGS sequence"/>
</dbReference>
<dbReference type="EMBL" id="LUEZ02000013">
    <property type="protein sequence ID" value="RDB27853.1"/>
    <property type="molecule type" value="Genomic_DNA"/>
</dbReference>
<name>A0A369K7Q2_HYPMA</name>
<accession>A0A369K7Q2</accession>
<comment type="caution">
    <text evidence="1">The sequence shown here is derived from an EMBL/GenBank/DDBJ whole genome shotgun (WGS) entry which is preliminary data.</text>
</comment>
<evidence type="ECO:0000313" key="2">
    <source>
        <dbReference type="Proteomes" id="UP000076154"/>
    </source>
</evidence>